<proteinExistence type="inferred from homology"/>
<dbReference type="GO" id="GO:0005737">
    <property type="term" value="C:cytoplasm"/>
    <property type="evidence" value="ECO:0007669"/>
    <property type="project" value="UniProtKB-SubCell"/>
</dbReference>
<keyword evidence="1 2" id="KW-0010">Activator</keyword>
<dbReference type="SUPFAM" id="SSF117130">
    <property type="entry name" value="CsrA-like"/>
    <property type="match status" value="1"/>
</dbReference>
<keyword evidence="2" id="KW-0963">Cytoplasm</keyword>
<dbReference type="STRING" id="28085.Lcin_0131"/>
<dbReference type="EMBL" id="UGNX01000001">
    <property type="protein sequence ID" value="STX34120.1"/>
    <property type="molecule type" value="Genomic_DNA"/>
</dbReference>
<accession>A0A378IGS1</accession>
<dbReference type="RefSeq" id="WP_058463385.1">
    <property type="nucleotide sequence ID" value="NZ_CAAAHQ010000011.1"/>
</dbReference>
<comment type="subcellular location">
    <subcellularLocation>
        <location evidence="2">Cytoplasm</location>
    </subcellularLocation>
</comment>
<dbReference type="Proteomes" id="UP000255316">
    <property type="component" value="Unassembled WGS sequence"/>
</dbReference>
<dbReference type="GO" id="GO:0045947">
    <property type="term" value="P:negative regulation of translational initiation"/>
    <property type="evidence" value="ECO:0007669"/>
    <property type="project" value="UniProtKB-UniRule"/>
</dbReference>
<comment type="function">
    <text evidence="2">A key translational regulator that binds mRNA to regulate translation initiation and/or mRNA stability. Mediates global changes in gene expression, shifting from rapid growth to stress survival by linking envelope stress, the stringent response and the catabolite repression systems. Usually binds in the 5'-UTR; binding at or near the Shine-Dalgarno sequence prevents ribosome-binding, repressing translation, binding elsewhere in the 5'-UTR can activate translation and/or stabilize the mRNA. Its function is antagonized by small RNA(s).</text>
</comment>
<sequence length="76" mass="8508">MLTLIRRIGEEIYIDKGRIKVLLISENEGLIKLGIEAPKHIDVERKEVFIRKAVAQHALAQALRNNCSEQSGGKNA</sequence>
<evidence type="ECO:0000313" key="6">
    <source>
        <dbReference type="Proteomes" id="UP000255316"/>
    </source>
</evidence>
<organism evidence="4 6">
    <name type="scientific">Legionella cincinnatiensis</name>
    <dbReference type="NCBI Taxonomy" id="28085"/>
    <lineage>
        <taxon>Bacteria</taxon>
        <taxon>Pseudomonadati</taxon>
        <taxon>Pseudomonadota</taxon>
        <taxon>Gammaproteobacteria</taxon>
        <taxon>Legionellales</taxon>
        <taxon>Legionellaceae</taxon>
        <taxon>Legionella</taxon>
    </lineage>
</organism>
<dbReference type="EMBL" id="LNXX01000004">
    <property type="protein sequence ID" value="KTC93551.1"/>
    <property type="molecule type" value="Genomic_DNA"/>
</dbReference>
<keyword evidence="5" id="KW-1185">Reference proteome</keyword>
<dbReference type="Pfam" id="PF02599">
    <property type="entry name" value="CsrA"/>
    <property type="match status" value="1"/>
</dbReference>
<dbReference type="InterPro" id="IPR003751">
    <property type="entry name" value="CsrA"/>
</dbReference>
<dbReference type="GO" id="GO:0048027">
    <property type="term" value="F:mRNA 5'-UTR binding"/>
    <property type="evidence" value="ECO:0007669"/>
    <property type="project" value="UniProtKB-UniRule"/>
</dbReference>
<evidence type="ECO:0000313" key="4">
    <source>
        <dbReference type="EMBL" id="STX34120.1"/>
    </source>
</evidence>
<dbReference type="InterPro" id="IPR036107">
    <property type="entry name" value="CsrA_sf"/>
</dbReference>
<protein>
    <recommendedName>
        <fullName evidence="2">Translational regulator CsrA</fullName>
    </recommendedName>
    <alternativeName>
        <fullName evidence="2">Carbon storage regulator</fullName>
    </alternativeName>
</protein>
<dbReference type="GO" id="GO:0006402">
    <property type="term" value="P:mRNA catabolic process"/>
    <property type="evidence" value="ECO:0007669"/>
    <property type="project" value="InterPro"/>
</dbReference>
<keyword evidence="2" id="KW-0678">Repressor</keyword>
<comment type="similarity">
    <text evidence="2">Belongs to the CsrA/RsmA family.</text>
</comment>
<dbReference type="OrthoDB" id="9809061at2"/>
<evidence type="ECO:0000313" key="3">
    <source>
        <dbReference type="EMBL" id="KTC93551.1"/>
    </source>
</evidence>
<evidence type="ECO:0000256" key="1">
    <source>
        <dbReference type="ARBA" id="ARBA00023159"/>
    </source>
</evidence>
<evidence type="ECO:0000256" key="2">
    <source>
        <dbReference type="HAMAP-Rule" id="MF_00167"/>
    </source>
</evidence>
<reference evidence="3 5" key="1">
    <citation type="submission" date="2015-11" db="EMBL/GenBank/DDBJ databases">
        <title>Genomic analysis of 38 Legionella species identifies large and diverse effector repertoires.</title>
        <authorList>
            <person name="Burstein D."/>
            <person name="Amaro F."/>
            <person name="Zusman T."/>
            <person name="Lifshitz Z."/>
            <person name="Cohen O."/>
            <person name="Gilbert J.A."/>
            <person name="Pupko T."/>
            <person name="Shuman H.A."/>
            <person name="Segal G."/>
        </authorList>
    </citation>
    <scope>NUCLEOTIDE SEQUENCE [LARGE SCALE GENOMIC DNA]</scope>
    <source>
        <strain evidence="3 5">CDC#72-OH-14</strain>
    </source>
</reference>
<gene>
    <name evidence="4" type="primary">csrA_1</name>
    <name evidence="2" type="synonym">csrA</name>
    <name evidence="3" type="ORF">Lcin_0131</name>
    <name evidence="4" type="ORF">NCTC12438_00713</name>
</gene>
<dbReference type="Gene3D" id="2.60.40.4380">
    <property type="entry name" value="Translational regulator CsrA"/>
    <property type="match status" value="1"/>
</dbReference>
<comment type="subunit">
    <text evidence="2">Homodimer; the beta-strands of each monomer intercalate to form a hydrophobic core, while the alpha-helices form wings that extend away from the core.</text>
</comment>
<keyword evidence="2" id="KW-0694">RNA-binding</keyword>
<reference evidence="4 6" key="2">
    <citation type="submission" date="2018-06" db="EMBL/GenBank/DDBJ databases">
        <authorList>
            <consortium name="Pathogen Informatics"/>
            <person name="Doyle S."/>
        </authorList>
    </citation>
    <scope>NUCLEOTIDE SEQUENCE [LARGE SCALE GENOMIC DNA]</scope>
    <source>
        <strain evidence="4 6">NCTC12438</strain>
    </source>
</reference>
<dbReference type="HAMAP" id="MF_00167">
    <property type="entry name" value="CsrA"/>
    <property type="match status" value="1"/>
</dbReference>
<dbReference type="Proteomes" id="UP000054854">
    <property type="component" value="Unassembled WGS sequence"/>
</dbReference>
<evidence type="ECO:0000313" key="5">
    <source>
        <dbReference type="Proteomes" id="UP000054854"/>
    </source>
</evidence>
<dbReference type="GO" id="GO:0045948">
    <property type="term" value="P:positive regulation of translational initiation"/>
    <property type="evidence" value="ECO:0007669"/>
    <property type="project" value="UniProtKB-UniRule"/>
</dbReference>
<keyword evidence="2" id="KW-0810">Translation regulation</keyword>
<dbReference type="GO" id="GO:0006109">
    <property type="term" value="P:regulation of carbohydrate metabolic process"/>
    <property type="evidence" value="ECO:0007669"/>
    <property type="project" value="UniProtKB-UniRule"/>
</dbReference>
<name>A0A378IGS1_9GAMM</name>
<dbReference type="AlphaFoldDB" id="A0A378IGS1"/>